<sequence>MEISTFKTNRVREVMGYAALITSPPDLIQPNPLAYGYFTPPPPAGFPKTHLSHPTQLLDGFSNETINACLFDSVPKIIARLFNFPKSHGPADTDLPRAVLTLAINSIITQINPLFPLARQLFTNRFPFSDQTCTIIALPSETVQTILLERRIWSSSFITFEAFPFTITSFPTPILALSGFATEDPKTPLSLIQLVWNLPRNAKRIANAISLEGDAPGDERFFIKTLVASSKMEAFANVPQPGFNFVIHASPPYKEAAQWARLKLVLFSLDYDNHNRMGRIRPIYIPSCSLCYSASHPRLSCPFPKVPFWNGPK</sequence>
<reference evidence="1 2" key="1">
    <citation type="submission" date="2014-04" db="EMBL/GenBank/DDBJ databases">
        <authorList>
            <consortium name="DOE Joint Genome Institute"/>
            <person name="Kuo A."/>
            <person name="Kohler A."/>
            <person name="Nagy L.G."/>
            <person name="Floudas D."/>
            <person name="Copeland A."/>
            <person name="Barry K.W."/>
            <person name="Cichocki N."/>
            <person name="Veneault-Fourrey C."/>
            <person name="LaButti K."/>
            <person name="Lindquist E.A."/>
            <person name="Lipzen A."/>
            <person name="Lundell T."/>
            <person name="Morin E."/>
            <person name="Murat C."/>
            <person name="Sun H."/>
            <person name="Tunlid A."/>
            <person name="Henrissat B."/>
            <person name="Grigoriev I.V."/>
            <person name="Hibbett D.S."/>
            <person name="Martin F."/>
            <person name="Nordberg H.P."/>
            <person name="Cantor M.N."/>
            <person name="Hua S.X."/>
        </authorList>
    </citation>
    <scope>NUCLEOTIDE SEQUENCE [LARGE SCALE GENOMIC DNA]</scope>
    <source>
        <strain evidence="1 2">Foug A</strain>
    </source>
</reference>
<dbReference type="HOGENOM" id="CLU_888919_0_0_1"/>
<evidence type="ECO:0000313" key="2">
    <source>
        <dbReference type="Proteomes" id="UP000053989"/>
    </source>
</evidence>
<proteinExistence type="predicted"/>
<dbReference type="Proteomes" id="UP000053989">
    <property type="component" value="Unassembled WGS sequence"/>
</dbReference>
<protein>
    <submittedName>
        <fullName evidence="1">Uncharacterized protein</fullName>
    </submittedName>
</protein>
<dbReference type="OrthoDB" id="3230575at2759"/>
<dbReference type="AlphaFoldDB" id="A0A0C3E917"/>
<name>A0A0C3E917_9AGAM</name>
<organism evidence="1 2">
    <name type="scientific">Scleroderma citrinum Foug A</name>
    <dbReference type="NCBI Taxonomy" id="1036808"/>
    <lineage>
        <taxon>Eukaryota</taxon>
        <taxon>Fungi</taxon>
        <taxon>Dikarya</taxon>
        <taxon>Basidiomycota</taxon>
        <taxon>Agaricomycotina</taxon>
        <taxon>Agaricomycetes</taxon>
        <taxon>Agaricomycetidae</taxon>
        <taxon>Boletales</taxon>
        <taxon>Sclerodermatineae</taxon>
        <taxon>Sclerodermataceae</taxon>
        <taxon>Scleroderma</taxon>
    </lineage>
</organism>
<dbReference type="InParanoid" id="A0A0C3E917"/>
<dbReference type="EMBL" id="KN822028">
    <property type="protein sequence ID" value="KIM64456.1"/>
    <property type="molecule type" value="Genomic_DNA"/>
</dbReference>
<evidence type="ECO:0000313" key="1">
    <source>
        <dbReference type="EMBL" id="KIM64456.1"/>
    </source>
</evidence>
<gene>
    <name evidence="1" type="ORF">SCLCIDRAFT_632302</name>
</gene>
<keyword evidence="2" id="KW-1185">Reference proteome</keyword>
<accession>A0A0C3E917</accession>
<reference evidence="2" key="2">
    <citation type="submission" date="2015-01" db="EMBL/GenBank/DDBJ databases">
        <title>Evolutionary Origins and Diversification of the Mycorrhizal Mutualists.</title>
        <authorList>
            <consortium name="DOE Joint Genome Institute"/>
            <consortium name="Mycorrhizal Genomics Consortium"/>
            <person name="Kohler A."/>
            <person name="Kuo A."/>
            <person name="Nagy L.G."/>
            <person name="Floudas D."/>
            <person name="Copeland A."/>
            <person name="Barry K.W."/>
            <person name="Cichocki N."/>
            <person name="Veneault-Fourrey C."/>
            <person name="LaButti K."/>
            <person name="Lindquist E.A."/>
            <person name="Lipzen A."/>
            <person name="Lundell T."/>
            <person name="Morin E."/>
            <person name="Murat C."/>
            <person name="Riley R."/>
            <person name="Ohm R."/>
            <person name="Sun H."/>
            <person name="Tunlid A."/>
            <person name="Henrissat B."/>
            <person name="Grigoriev I.V."/>
            <person name="Hibbett D.S."/>
            <person name="Martin F."/>
        </authorList>
    </citation>
    <scope>NUCLEOTIDE SEQUENCE [LARGE SCALE GENOMIC DNA]</scope>
    <source>
        <strain evidence="2">Foug A</strain>
    </source>
</reference>